<feature type="compositionally biased region" description="Low complexity" evidence="5">
    <location>
        <begin position="158"/>
        <end position="168"/>
    </location>
</feature>
<keyword evidence="3 7" id="KW-0732">Signal</keyword>
<name>A0A1H7MZZ7_RUMAL</name>
<dbReference type="Pfam" id="PF17802">
    <property type="entry name" value="SpaA"/>
    <property type="match status" value="1"/>
</dbReference>
<evidence type="ECO:0000256" key="7">
    <source>
        <dbReference type="SAM" id="SignalP"/>
    </source>
</evidence>
<dbReference type="InterPro" id="IPR019931">
    <property type="entry name" value="LPXTG_anchor"/>
</dbReference>
<keyword evidence="4" id="KW-0572">Peptidoglycan-anchor</keyword>
<keyword evidence="2" id="KW-0964">Secreted</keyword>
<dbReference type="OrthoDB" id="1819349at2"/>
<evidence type="ECO:0000256" key="6">
    <source>
        <dbReference type="SAM" id="Phobius"/>
    </source>
</evidence>
<feature type="chain" id="PRO_5010158503" evidence="7">
    <location>
        <begin position="29"/>
        <end position="609"/>
    </location>
</feature>
<feature type="domain" description="SpaA-like prealbumin fold" evidence="9">
    <location>
        <begin position="186"/>
        <end position="272"/>
    </location>
</feature>
<organism evidence="10 11">
    <name type="scientific">Ruminococcus albus</name>
    <dbReference type="NCBI Taxonomy" id="1264"/>
    <lineage>
        <taxon>Bacteria</taxon>
        <taxon>Bacillati</taxon>
        <taxon>Bacillota</taxon>
        <taxon>Clostridia</taxon>
        <taxon>Eubacteriales</taxon>
        <taxon>Oscillospiraceae</taxon>
        <taxon>Ruminococcus</taxon>
    </lineage>
</organism>
<reference evidence="10 11" key="1">
    <citation type="submission" date="2016-10" db="EMBL/GenBank/DDBJ databases">
        <authorList>
            <person name="de Groot N.N."/>
        </authorList>
    </citation>
    <scope>NUCLEOTIDE SEQUENCE [LARGE SCALE GENOMIC DNA]</scope>
    <source>
        <strain evidence="10 11">KH2T6</strain>
    </source>
</reference>
<keyword evidence="6" id="KW-1133">Transmembrane helix</keyword>
<protein>
    <submittedName>
        <fullName evidence="10">Fimbrial isopeptide formation D2 domain-containing protein</fullName>
    </submittedName>
</protein>
<accession>A0A1H7MZZ7</accession>
<evidence type="ECO:0000256" key="1">
    <source>
        <dbReference type="ARBA" id="ARBA00022512"/>
    </source>
</evidence>
<keyword evidence="6" id="KW-0472">Membrane</keyword>
<dbReference type="InterPro" id="IPR041033">
    <property type="entry name" value="SpaA_PFL_dom_1"/>
</dbReference>
<dbReference type="InterPro" id="IPR013783">
    <property type="entry name" value="Ig-like_fold"/>
</dbReference>
<evidence type="ECO:0000256" key="5">
    <source>
        <dbReference type="SAM" id="MobiDB-lite"/>
    </source>
</evidence>
<evidence type="ECO:0000259" key="9">
    <source>
        <dbReference type="Pfam" id="PF17802"/>
    </source>
</evidence>
<dbReference type="EMBL" id="FOAT01000013">
    <property type="protein sequence ID" value="SEL16793.1"/>
    <property type="molecule type" value="Genomic_DNA"/>
</dbReference>
<dbReference type="AlphaFoldDB" id="A0A1H7MZZ7"/>
<dbReference type="Proteomes" id="UP000186015">
    <property type="component" value="Unassembled WGS sequence"/>
</dbReference>
<feature type="region of interest" description="Disordered" evidence="5">
    <location>
        <begin position="156"/>
        <end position="185"/>
    </location>
</feature>
<dbReference type="RefSeq" id="WP_074834588.1">
    <property type="nucleotide sequence ID" value="NZ_FOAT01000013.1"/>
</dbReference>
<feature type="signal peptide" evidence="7">
    <location>
        <begin position="1"/>
        <end position="28"/>
    </location>
</feature>
<dbReference type="Pfam" id="PF00746">
    <property type="entry name" value="Gram_pos_anchor"/>
    <property type="match status" value="1"/>
</dbReference>
<sequence>MKKMFKRTTAIAASALMIGQMAPYNVFATPATTGTTNLTIHPYVLSEENYNAAKASDYTPTGKANVDGNWVADAYGEETAGITFDIVEVDFYGKEVQGGHTYSNVTNVVDIPNAFYKITPYNNDTDVNFKDAEAFYLHLPAVVGGKTLNTVDIYPKLTDNNDNGDNTDPTSLSDPENPNSNDKHSIKLTKTLSDGATNWTTVGEAVFDIYYKDNLGNWVKKQNFTTKNGVLLVDGLPLGTYYAVETEAPEGYLLDKTPIKFVLDGTSNAIQVNTFPNDKELEVAKEVMTDSNLNTGKNYMWKITADIPDKAQNLISYAVTDTYENQKDVAIASVVATDGTNSKTLALTEDYTVSTGDGILTVTLTKDGIGELGDYTSLEITVTSTIVDGYTAGKVKNSSSIAYEYAYNPPASDPDDEIPDDIPDPDKVDNYPGITSYPDPSAPDYPPDGTYDEFTPATITISNVDKNDTSKELTGTFEVSRCSEYSDDAETKLVTLANLAPGVYTIKQISTQSGYYVEDDEAVNTKTIFIAKNGKVYYGTEANEEKLISDNKIVFVNDQTIKAFDLPFTGTTAAIVFTIAGIGIMGGAMFFIFILFKKRDKDEEDKENA</sequence>
<feature type="domain" description="Gram-positive cocci surface proteins LPxTG" evidence="8">
    <location>
        <begin position="560"/>
        <end position="602"/>
    </location>
</feature>
<feature type="compositionally biased region" description="Polar residues" evidence="5">
    <location>
        <begin position="169"/>
        <end position="180"/>
    </location>
</feature>
<evidence type="ECO:0000256" key="3">
    <source>
        <dbReference type="ARBA" id="ARBA00022729"/>
    </source>
</evidence>
<gene>
    <name evidence="10" type="ORF">SAMN05216469_11354</name>
</gene>
<feature type="transmembrane region" description="Helical" evidence="6">
    <location>
        <begin position="574"/>
        <end position="596"/>
    </location>
</feature>
<evidence type="ECO:0000259" key="8">
    <source>
        <dbReference type="Pfam" id="PF00746"/>
    </source>
</evidence>
<evidence type="ECO:0000256" key="2">
    <source>
        <dbReference type="ARBA" id="ARBA00022525"/>
    </source>
</evidence>
<keyword evidence="6" id="KW-0812">Transmembrane</keyword>
<proteinExistence type="predicted"/>
<evidence type="ECO:0000256" key="4">
    <source>
        <dbReference type="ARBA" id="ARBA00023088"/>
    </source>
</evidence>
<evidence type="ECO:0000313" key="10">
    <source>
        <dbReference type="EMBL" id="SEL16793.1"/>
    </source>
</evidence>
<keyword evidence="1" id="KW-0134">Cell wall</keyword>
<evidence type="ECO:0000313" key="11">
    <source>
        <dbReference type="Proteomes" id="UP000186015"/>
    </source>
</evidence>
<dbReference type="Gene3D" id="2.60.40.10">
    <property type="entry name" value="Immunoglobulins"/>
    <property type="match status" value="1"/>
</dbReference>
<dbReference type="InterPro" id="IPR026466">
    <property type="entry name" value="Fim_isopep_form_D2_dom"/>
</dbReference>
<dbReference type="NCBIfam" id="TIGR04226">
    <property type="entry name" value="RrgB_K2N_iso_D2"/>
    <property type="match status" value="1"/>
</dbReference>
<dbReference type="Gene3D" id="2.60.40.740">
    <property type="match status" value="1"/>
</dbReference>